<organism evidence="1 2">
    <name type="scientific">Bradyrhizobium jicamae</name>
    <dbReference type="NCBI Taxonomy" id="280332"/>
    <lineage>
        <taxon>Bacteria</taxon>
        <taxon>Pseudomonadati</taxon>
        <taxon>Pseudomonadota</taxon>
        <taxon>Alphaproteobacteria</taxon>
        <taxon>Hyphomicrobiales</taxon>
        <taxon>Nitrobacteraceae</taxon>
        <taxon>Bradyrhizobium</taxon>
    </lineage>
</organism>
<dbReference type="AlphaFoldDB" id="A0A0R3KLD5"/>
<dbReference type="PANTHER" id="PTHR34822:SF1">
    <property type="entry name" value="GRPB FAMILY PROTEIN"/>
    <property type="match status" value="1"/>
</dbReference>
<comment type="caution">
    <text evidence="1">The sequence shown here is derived from an EMBL/GenBank/DDBJ whole genome shotgun (WGS) entry which is preliminary data.</text>
</comment>
<sequence>MEKYGAGSIVISDYDPNWPALFEQERARITNALSSFALAIEHMGSTAIPGLPSKPIIDLLVGVPSLEEAGKRCIAPIEALGYKYLPEYASWLPGEMFFRKGPPGPWTHHIHLMEPSNPRWEAFLVFRDYLRAHPETAMAYASIKRALAASSNDNIAAYRNGKTIFIEETTAKAHAWRAHATDQAARTGVRRC</sequence>
<dbReference type="EMBL" id="LLXZ01000219">
    <property type="protein sequence ID" value="KRQ94204.1"/>
    <property type="molecule type" value="Genomic_DNA"/>
</dbReference>
<accession>A0A0R3KLD5</accession>
<name>A0A0R3KLD5_9BRAD</name>
<proteinExistence type="predicted"/>
<dbReference type="OrthoDB" id="9799092at2"/>
<evidence type="ECO:0000313" key="2">
    <source>
        <dbReference type="Proteomes" id="UP000050863"/>
    </source>
</evidence>
<reference evidence="1 2" key="1">
    <citation type="submission" date="2014-03" db="EMBL/GenBank/DDBJ databases">
        <title>Bradyrhizobium valentinum sp. nov., isolated from effective nodules of Lupinus mariae-josephae, a lupine endemic of basic-lime soils in Eastern Spain.</title>
        <authorList>
            <person name="Duran D."/>
            <person name="Rey L."/>
            <person name="Navarro A."/>
            <person name="Busquets A."/>
            <person name="Imperial J."/>
            <person name="Ruiz-Argueso T."/>
        </authorList>
    </citation>
    <scope>NUCLEOTIDE SEQUENCE [LARGE SCALE GENOMIC DNA]</scope>
    <source>
        <strain evidence="1 2">PAC68</strain>
    </source>
</reference>
<keyword evidence="2" id="KW-1185">Reference proteome</keyword>
<dbReference type="InterPro" id="IPR007344">
    <property type="entry name" value="GrpB/CoaE"/>
</dbReference>
<dbReference type="SUPFAM" id="SSF81301">
    <property type="entry name" value="Nucleotidyltransferase"/>
    <property type="match status" value="1"/>
</dbReference>
<dbReference type="PANTHER" id="PTHR34822">
    <property type="entry name" value="GRPB DOMAIN PROTEIN (AFU_ORTHOLOGUE AFUA_1G01530)"/>
    <property type="match status" value="1"/>
</dbReference>
<dbReference type="InterPro" id="IPR043519">
    <property type="entry name" value="NT_sf"/>
</dbReference>
<evidence type="ECO:0000313" key="1">
    <source>
        <dbReference type="EMBL" id="KRQ94204.1"/>
    </source>
</evidence>
<dbReference type="Pfam" id="PF04229">
    <property type="entry name" value="GrpB"/>
    <property type="match status" value="1"/>
</dbReference>
<dbReference type="Gene3D" id="3.30.460.10">
    <property type="entry name" value="Beta Polymerase, domain 2"/>
    <property type="match status" value="1"/>
</dbReference>
<gene>
    <name evidence="1" type="ORF">CQ12_25795</name>
</gene>
<evidence type="ECO:0008006" key="3">
    <source>
        <dbReference type="Google" id="ProtNLM"/>
    </source>
</evidence>
<dbReference type="Proteomes" id="UP000050863">
    <property type="component" value="Unassembled WGS sequence"/>
</dbReference>
<dbReference type="STRING" id="280332.CQ12_25795"/>
<protein>
    <recommendedName>
        <fullName evidence="3">GrpB family protein</fullName>
    </recommendedName>
</protein>
<dbReference type="RefSeq" id="WP_057840523.1">
    <property type="nucleotide sequence ID" value="NZ_LLXZ01000219.1"/>
</dbReference>